<dbReference type="EMBL" id="SKFG01000010">
    <property type="protein sequence ID" value="TCZ77095.1"/>
    <property type="molecule type" value="Genomic_DNA"/>
</dbReference>
<dbReference type="InterPro" id="IPR009078">
    <property type="entry name" value="Ferritin-like_SF"/>
</dbReference>
<dbReference type="Proteomes" id="UP000295418">
    <property type="component" value="Unassembled WGS sequence"/>
</dbReference>
<dbReference type="AlphaFoldDB" id="A0A4R4EG47"/>
<dbReference type="OrthoDB" id="573482at2"/>
<gene>
    <name evidence="2" type="ORF">E0485_11555</name>
</gene>
<accession>A0A4R4EG47</accession>
<reference evidence="2 3" key="1">
    <citation type="submission" date="2019-03" db="EMBL/GenBank/DDBJ databases">
        <authorList>
            <person name="Kim M.K.M."/>
        </authorList>
    </citation>
    <scope>NUCLEOTIDE SEQUENCE [LARGE SCALE GENOMIC DNA]</scope>
    <source>
        <strain evidence="2 3">18JY21-1</strain>
    </source>
</reference>
<dbReference type="Gene3D" id="1.20.1260.10">
    <property type="match status" value="1"/>
</dbReference>
<dbReference type="GO" id="GO:0016491">
    <property type="term" value="F:oxidoreductase activity"/>
    <property type="evidence" value="ECO:0007669"/>
    <property type="project" value="InterPro"/>
</dbReference>
<dbReference type="Pfam" id="PF02915">
    <property type="entry name" value="Rubrerythrin"/>
    <property type="match status" value="1"/>
</dbReference>
<evidence type="ECO:0000259" key="1">
    <source>
        <dbReference type="Pfam" id="PF02915"/>
    </source>
</evidence>
<dbReference type="CDD" id="cd00657">
    <property type="entry name" value="Ferritin_like"/>
    <property type="match status" value="1"/>
</dbReference>
<dbReference type="InterPro" id="IPR012347">
    <property type="entry name" value="Ferritin-like"/>
</dbReference>
<dbReference type="RefSeq" id="WP_132418195.1">
    <property type="nucleotide sequence ID" value="NZ_SKFG01000010.1"/>
</dbReference>
<protein>
    <submittedName>
        <fullName evidence="2">Ferritin-like domain-containing protein</fullName>
    </submittedName>
</protein>
<name>A0A4R4EG47_9BACL</name>
<sequence length="159" mass="18959">MIPSYPPSHYSYQQRNCYGYISPNQEMIPYMILQSISGERSDELFYQQLIQLAPTENEKKIIAGIRDDERKHNQMFRNIYQQLTCTIPNVSESMEEQGETVTNYLEGIEKALFGELKAFEKYRTIFFNIQPQFRDMIFEIMTDEIKHASYYNYLFAKNK</sequence>
<dbReference type="InterPro" id="IPR003251">
    <property type="entry name" value="Rr_diiron-bd_dom"/>
</dbReference>
<proteinExistence type="predicted"/>
<feature type="domain" description="Rubrerythrin diiron-binding" evidence="1">
    <location>
        <begin position="34"/>
        <end position="88"/>
    </location>
</feature>
<evidence type="ECO:0000313" key="2">
    <source>
        <dbReference type="EMBL" id="TCZ77095.1"/>
    </source>
</evidence>
<dbReference type="SUPFAM" id="SSF47240">
    <property type="entry name" value="Ferritin-like"/>
    <property type="match status" value="1"/>
</dbReference>
<keyword evidence="3" id="KW-1185">Reference proteome</keyword>
<dbReference type="GO" id="GO:0046872">
    <property type="term" value="F:metal ion binding"/>
    <property type="evidence" value="ECO:0007669"/>
    <property type="project" value="InterPro"/>
</dbReference>
<comment type="caution">
    <text evidence="2">The sequence shown here is derived from an EMBL/GenBank/DDBJ whole genome shotgun (WGS) entry which is preliminary data.</text>
</comment>
<evidence type="ECO:0000313" key="3">
    <source>
        <dbReference type="Proteomes" id="UP000295418"/>
    </source>
</evidence>
<organism evidence="2 3">
    <name type="scientific">Paenibacillus albiflavus</name>
    <dbReference type="NCBI Taxonomy" id="2545760"/>
    <lineage>
        <taxon>Bacteria</taxon>
        <taxon>Bacillati</taxon>
        <taxon>Bacillota</taxon>
        <taxon>Bacilli</taxon>
        <taxon>Bacillales</taxon>
        <taxon>Paenibacillaceae</taxon>
        <taxon>Paenibacillus</taxon>
    </lineage>
</organism>